<dbReference type="EMBL" id="FQ312005">
    <property type="protein sequence ID" value="CBW26750.1"/>
    <property type="molecule type" value="Genomic_DNA"/>
</dbReference>
<organism evidence="1 2">
    <name type="scientific">Halobacteriovorax marinus (strain ATCC BAA-682 / DSM 15412 / SJ)</name>
    <name type="common">Bacteriovorax marinus</name>
    <dbReference type="NCBI Taxonomy" id="862908"/>
    <lineage>
        <taxon>Bacteria</taxon>
        <taxon>Pseudomonadati</taxon>
        <taxon>Bdellovibrionota</taxon>
        <taxon>Bacteriovoracia</taxon>
        <taxon>Bacteriovoracales</taxon>
        <taxon>Halobacteriovoraceae</taxon>
        <taxon>Halobacteriovorax</taxon>
    </lineage>
</organism>
<evidence type="ECO:0000313" key="2">
    <source>
        <dbReference type="Proteomes" id="UP000008963"/>
    </source>
</evidence>
<evidence type="ECO:0000313" key="1">
    <source>
        <dbReference type="EMBL" id="CBW26750.1"/>
    </source>
</evidence>
<gene>
    <name evidence="1" type="ordered locus">BMS_1934</name>
</gene>
<dbReference type="HOGENOM" id="CLU_2117601_0_0_7"/>
<proteinExistence type="predicted"/>
<dbReference type="AlphaFoldDB" id="E1X2I3"/>
<keyword evidence="2" id="KW-1185">Reference proteome</keyword>
<accession>E1X2I3</accession>
<dbReference type="OrthoDB" id="9915398at2"/>
<sequence>MKIAFVLVFAFFISMAARSRELSYKERMATLAAKNHIELSQFFVDQIDPQGLPLNEYISYNVLKKSCLPLQAQFKKIDHADEELEDQSKKLRVLYEGCMEGTLALGHLYQKYLK</sequence>
<reference evidence="2" key="1">
    <citation type="journal article" date="2013" name="ISME J.">
        <title>A small predatory core genome in the divergent marine Bacteriovorax marinus SJ and the terrestrial Bdellovibrio bacteriovorus.</title>
        <authorList>
            <person name="Crossman L.C."/>
            <person name="Chen H."/>
            <person name="Cerdeno-Tarraga A.M."/>
            <person name="Brooks K."/>
            <person name="Quail M.A."/>
            <person name="Pineiro S.A."/>
            <person name="Hobley L."/>
            <person name="Sockett R.E."/>
            <person name="Bentley S.D."/>
            <person name="Parkhill J."/>
            <person name="Williams H.N."/>
            <person name="Stine O.C."/>
        </authorList>
    </citation>
    <scope>NUCLEOTIDE SEQUENCE [LARGE SCALE GENOMIC DNA]</scope>
    <source>
        <strain evidence="2">ATCC BAA-682 / DSM 15412 / SJ</strain>
    </source>
</reference>
<dbReference type="KEGG" id="bmx:BMS_1934"/>
<dbReference type="RefSeq" id="WP_014244531.1">
    <property type="nucleotide sequence ID" value="NC_016620.1"/>
</dbReference>
<dbReference type="STRING" id="862908.BMS_1934"/>
<dbReference type="Proteomes" id="UP000008963">
    <property type="component" value="Chromosome"/>
</dbReference>
<protein>
    <submittedName>
        <fullName evidence="1">Uncharacterized protein</fullName>
    </submittedName>
</protein>
<name>E1X2I3_HALMS</name>
<dbReference type="PATRIC" id="fig|862908.3.peg.1834"/>